<dbReference type="Pfam" id="PF18766">
    <property type="entry name" value="SWI2_SNF2"/>
    <property type="match status" value="1"/>
</dbReference>
<dbReference type="InterPro" id="IPR055180">
    <property type="entry name" value="HsdR_RecA-like_helicase_dom_2"/>
</dbReference>
<dbReference type="Proteomes" id="UP000196151">
    <property type="component" value="Chromosome"/>
</dbReference>
<dbReference type="EMBL" id="CP147246">
    <property type="protein sequence ID" value="WYJ95293.1"/>
    <property type="molecule type" value="Genomic_DNA"/>
</dbReference>
<proteinExistence type="predicted"/>
<dbReference type="Pfam" id="PF04313">
    <property type="entry name" value="HSDR_N"/>
    <property type="match status" value="1"/>
</dbReference>
<organism evidence="2 3">
    <name type="scientific">Candidatus Enterococcus dunnyi</name>
    <dbReference type="NCBI Taxonomy" id="1834192"/>
    <lineage>
        <taxon>Bacteria</taxon>
        <taxon>Bacillati</taxon>
        <taxon>Bacillota</taxon>
        <taxon>Bacilli</taxon>
        <taxon>Lactobacillales</taxon>
        <taxon>Enterococcaceae</taxon>
        <taxon>Enterococcus</taxon>
    </lineage>
</organism>
<evidence type="ECO:0000313" key="3">
    <source>
        <dbReference type="Proteomes" id="UP000196151"/>
    </source>
</evidence>
<dbReference type="GO" id="GO:0003677">
    <property type="term" value="F:DNA binding"/>
    <property type="evidence" value="ECO:0007669"/>
    <property type="project" value="UniProtKB-KW"/>
</dbReference>
<dbReference type="InterPro" id="IPR040980">
    <property type="entry name" value="SWI2_SNF2"/>
</dbReference>
<accession>A0AAQ3Y633</accession>
<keyword evidence="3" id="KW-1185">Reference proteome</keyword>
<dbReference type="SMART" id="SM00487">
    <property type="entry name" value="DEXDc"/>
    <property type="match status" value="1"/>
</dbReference>
<evidence type="ECO:0000259" key="1">
    <source>
        <dbReference type="PROSITE" id="PS51192"/>
    </source>
</evidence>
<sequence>MLKNPIRERSEYQKFIIDYLVEKNNFVERKYSEATYDQHKAMDIKELLTFLKDTQPDEYDELHAYYSENTDEIIVSTILKQIDTKNGMMLTALKHGVDIDNTHFELMYRKPGNDYNRTWSENYQKNRFTVMEEVYHKEGERIDLVLFLNGLPIITIELKANTSGQSYKDAIVQYRKDRDHRTRLLRFKKGALVHFAMDFKEVYMCTELKENAFFLPFNRGYQDGAGNEPNEDGFGVAYMWEEIFTKDRLLTLISKFIFLERTKEEGKKKEKESLIFPRFHQHRAVNRVIEDMHSHATSKNYLIQHSAGSGKTKTIAWLSHQLSQLIGADGKAVVDSIIIITDRVVVDRQLQRAIQQIEHKSGLVKVMDEDATSQDLADALNSSYKIIVSTIHKFSYILDNVRELDEQKFAVIIDEAHSSTSGRMMDGVTEVLSKKAQKMADEEGEELDQQELVTAKIETDIEAHGKQNNVTMIAFTATPKPKTLKVFGTKDINGHEKEFDLYSMKQAIEEKFILNVLENYTTFETYYKIILKAMEDPDLDTSQAKKEITRFVSLHDVNIRQKVEIIVEHFRENIKHMLKGQAKAMIVTSSREAAAKYYYAFEKYVSERRYKDIKPLVAFSGKVKLDKVGEVSETSINGFAEEDLAEKFDTDQYQVLLVANKYQTGFDQPKLCAMYVDKKLSGVTAVQTLSRLNRIYPEKHTFVLDFVNSYKDIEKAFSKYYTGTHLGNEINPHDIFEIEEKIELRNILDYDDINAFNTLMYLEKRLKKERLKVEYYLDKAVKRFYRLSKEEREEAFLELKHFVSFYTFLIQVTSFKNIDLHKKYNFIRFLLKEMDVSGANTGVDLTGKIDAEFGTPKIIDNIKTGNLKSGQGELKLPGADAPKPYDPIIKKLSEIIEEFNLLHGTNFDTEIEIESVFHVKEILAKDKELQRSSKVNNKSDFRLEYNLRLDDALIEGMDRNQNFNNTLLSNDEMKHAIFDLFMDEIYKRMKENNEPYTTENRYIKVAEDDEKYVK</sequence>
<dbReference type="InterPro" id="IPR007409">
    <property type="entry name" value="Restrct_endonuc_type1_HsdR_N"/>
</dbReference>
<dbReference type="Pfam" id="PF22679">
    <property type="entry name" value="T1R_D3-like"/>
    <property type="match status" value="1"/>
</dbReference>
<dbReference type="PANTHER" id="PTHR42927">
    <property type="entry name" value="HELICASE SUPERFAMILY 1 AND 2 DOMAIN-CONTAINING PROTEIN"/>
    <property type="match status" value="1"/>
</dbReference>
<dbReference type="Gene3D" id="3.40.50.300">
    <property type="entry name" value="P-loop containing nucleotide triphosphate hydrolases"/>
    <property type="match status" value="3"/>
</dbReference>
<protein>
    <submittedName>
        <fullName evidence="2">Type I restriction enzyme, R subunit</fullName>
    </submittedName>
</protein>
<dbReference type="PROSITE" id="PS51192">
    <property type="entry name" value="HELICASE_ATP_BIND_1"/>
    <property type="match status" value="1"/>
</dbReference>
<evidence type="ECO:0000313" key="2">
    <source>
        <dbReference type="EMBL" id="WYJ95293.1"/>
    </source>
</evidence>
<gene>
    <name evidence="2" type="ORF">A5889_002841</name>
</gene>
<reference evidence="2" key="1">
    <citation type="submission" date="2017-05" db="EMBL/GenBank/DDBJ databases">
        <authorList>
            <consortium name="The Broad Institute Genomics Platform"/>
            <consortium name="The Broad Institute Genomic Center for Infectious Diseases"/>
            <person name="Earl A."/>
            <person name="Manson A."/>
            <person name="Schwartman J."/>
            <person name="Gilmore M."/>
            <person name="Abouelleil A."/>
            <person name="Cao P."/>
            <person name="Chapman S."/>
            <person name="Cusick C."/>
            <person name="Shea T."/>
            <person name="Young S."/>
            <person name="Neafsey D."/>
            <person name="Nusbaum C."/>
            <person name="Birren B."/>
        </authorList>
    </citation>
    <scope>NUCLEOTIDE SEQUENCE</scope>
    <source>
        <strain evidence="2">9D6_DIV0238</strain>
    </source>
</reference>
<dbReference type="AlphaFoldDB" id="A0AAQ3Y633"/>
<dbReference type="RefSeq" id="WP_339087801.1">
    <property type="nucleotide sequence ID" value="NZ_CP147246.1"/>
</dbReference>
<dbReference type="GO" id="GO:0009307">
    <property type="term" value="P:DNA restriction-modification system"/>
    <property type="evidence" value="ECO:0007669"/>
    <property type="project" value="UniProtKB-KW"/>
</dbReference>
<name>A0AAQ3Y633_9ENTE</name>
<dbReference type="SUPFAM" id="SSF52540">
    <property type="entry name" value="P-loop containing nucleoside triphosphate hydrolases"/>
    <property type="match status" value="1"/>
</dbReference>
<dbReference type="GO" id="GO:0005524">
    <property type="term" value="F:ATP binding"/>
    <property type="evidence" value="ECO:0007669"/>
    <property type="project" value="UniProtKB-KW"/>
</dbReference>
<reference evidence="2" key="2">
    <citation type="submission" date="2024-03" db="EMBL/GenBank/DDBJ databases">
        <title>The Genome Sequence of Enterococcus sp. DIV0238c.</title>
        <authorList>
            <consortium name="The Broad Institute Genomics Platform"/>
            <consortium name="The Broad Institute Microbial Omics Core"/>
            <consortium name="The Broad Institute Genomic Center for Infectious Diseases"/>
            <person name="Earl A."/>
            <person name="Manson A."/>
            <person name="Gilmore M."/>
            <person name="Schwartman J."/>
            <person name="Shea T."/>
            <person name="Abouelleil A."/>
            <person name="Cao P."/>
            <person name="Chapman S."/>
            <person name="Cusick C."/>
            <person name="Young S."/>
            <person name="Neafsey D."/>
            <person name="Nusbaum C."/>
            <person name="Birren B."/>
        </authorList>
    </citation>
    <scope>NUCLEOTIDE SEQUENCE</scope>
    <source>
        <strain evidence="2">9D6_DIV0238</strain>
    </source>
</reference>
<dbReference type="PANTHER" id="PTHR42927:SF1">
    <property type="entry name" value="HELICASE SUPERFAMILY 1 AND 2 DOMAIN-CONTAINING PROTEIN"/>
    <property type="match status" value="1"/>
</dbReference>
<feature type="domain" description="Helicase ATP-binding" evidence="1">
    <location>
        <begin position="292"/>
        <end position="497"/>
    </location>
</feature>
<dbReference type="GO" id="GO:0009035">
    <property type="term" value="F:type I site-specific deoxyribonuclease activity"/>
    <property type="evidence" value="ECO:0007669"/>
    <property type="project" value="UniProtKB-EC"/>
</dbReference>
<dbReference type="InterPro" id="IPR027417">
    <property type="entry name" value="P-loop_NTPase"/>
</dbReference>
<dbReference type="REBASE" id="815556">
    <property type="entry name" value="Esp38ORF2839P"/>
</dbReference>
<dbReference type="Gene3D" id="3.90.1570.50">
    <property type="match status" value="1"/>
</dbReference>
<dbReference type="InterPro" id="IPR014001">
    <property type="entry name" value="Helicase_ATP-bd"/>
</dbReference>